<dbReference type="PANTHER" id="PTHR43808:SF31">
    <property type="entry name" value="N-ACETYL-L-CITRULLINE DEACETYLASE"/>
    <property type="match status" value="1"/>
</dbReference>
<dbReference type="PANTHER" id="PTHR43808">
    <property type="entry name" value="ACETYLORNITHINE DEACETYLASE"/>
    <property type="match status" value="1"/>
</dbReference>
<dbReference type="OrthoDB" id="9809784at2"/>
<evidence type="ECO:0000256" key="5">
    <source>
        <dbReference type="ARBA" id="ARBA00022605"/>
    </source>
</evidence>
<dbReference type="InterPro" id="IPR050072">
    <property type="entry name" value="Peptidase_M20A"/>
</dbReference>
<evidence type="ECO:0000256" key="1">
    <source>
        <dbReference type="ARBA" id="ARBA00001947"/>
    </source>
</evidence>
<evidence type="ECO:0000313" key="12">
    <source>
        <dbReference type="Proteomes" id="UP000094795"/>
    </source>
</evidence>
<dbReference type="STRING" id="1480615.AWJ14_08455"/>
<evidence type="ECO:0000259" key="10">
    <source>
        <dbReference type="Pfam" id="PF07687"/>
    </source>
</evidence>
<dbReference type="InterPro" id="IPR010169">
    <property type="entry name" value="AcOrn-deacetyl"/>
</dbReference>
<dbReference type="CDD" id="cd03894">
    <property type="entry name" value="M20_ArgE"/>
    <property type="match status" value="1"/>
</dbReference>
<evidence type="ECO:0000256" key="6">
    <source>
        <dbReference type="ARBA" id="ARBA00022723"/>
    </source>
</evidence>
<keyword evidence="5" id="KW-0028">Amino-acid biosynthesis</keyword>
<dbReference type="InterPro" id="IPR002933">
    <property type="entry name" value="Peptidase_M20"/>
</dbReference>
<gene>
    <name evidence="11" type="ORF">AWJ14_08455</name>
</gene>
<dbReference type="Proteomes" id="UP000094795">
    <property type="component" value="Unassembled WGS sequence"/>
</dbReference>
<dbReference type="GO" id="GO:0008777">
    <property type="term" value="F:acetylornithine deacetylase activity"/>
    <property type="evidence" value="ECO:0007669"/>
    <property type="project" value="TreeGrafter"/>
</dbReference>
<keyword evidence="8" id="KW-0862">Zinc</keyword>
<dbReference type="NCBIfam" id="NF005710">
    <property type="entry name" value="PRK07522.1"/>
    <property type="match status" value="1"/>
</dbReference>
<dbReference type="AlphaFoldDB" id="A0A1C1YUP9"/>
<dbReference type="GO" id="GO:0046872">
    <property type="term" value="F:metal ion binding"/>
    <property type="evidence" value="ECO:0007669"/>
    <property type="project" value="UniProtKB-KW"/>
</dbReference>
<evidence type="ECO:0000256" key="7">
    <source>
        <dbReference type="ARBA" id="ARBA00022801"/>
    </source>
</evidence>
<keyword evidence="3" id="KW-0963">Cytoplasm</keyword>
<proteinExistence type="inferred from homology"/>
<dbReference type="InterPro" id="IPR011650">
    <property type="entry name" value="Peptidase_M20_dimer"/>
</dbReference>
<sequence>MENYSTARAILAKLVSFPSVSRDTNLPLVDWVETFLAAHGIASSRVMSPCGNKAHLYAQTGPAVDGGVILSGHTDVVPVDGQAWTTDPWTLTERDGKLFGRGACDMKGFDALALLAMARAAKRPLKRPLQLAFSFDEEVGCVAVVDLVEAMLGALPKAREVIVGEPTMMRVVTGHKGGLAYHVHVRGFEVHSSLLPYGVSAIMQAARLIDWANQRNAENAARMPGELAAPFDPPFTTLHVGVIEGGTAHNITAKDCRFLIEFRFVPGESPDDWARRFEARAAELTAEMQAIHPDTGIDLNPGFALPALAPETDGAAETLARRLTGDNGQHVVSYGTEGSQFQARGYSTVVCGPGDIAQAHQPDEFLTLDQLAAGEAFMDRLIDTLCA</sequence>
<dbReference type="SUPFAM" id="SSF55031">
    <property type="entry name" value="Bacterial exopeptidase dimerisation domain"/>
    <property type="match status" value="1"/>
</dbReference>
<dbReference type="Pfam" id="PF01546">
    <property type="entry name" value="Peptidase_M20"/>
    <property type="match status" value="1"/>
</dbReference>
<evidence type="ECO:0000256" key="2">
    <source>
        <dbReference type="ARBA" id="ARBA00005691"/>
    </source>
</evidence>
<feature type="domain" description="Peptidase M20 dimerisation" evidence="10">
    <location>
        <begin position="173"/>
        <end position="286"/>
    </location>
</feature>
<organism evidence="11 12">
    <name type="scientific">Hoeflea olei</name>
    <dbReference type="NCBI Taxonomy" id="1480615"/>
    <lineage>
        <taxon>Bacteria</taxon>
        <taxon>Pseudomonadati</taxon>
        <taxon>Pseudomonadota</taxon>
        <taxon>Alphaproteobacteria</taxon>
        <taxon>Hyphomicrobiales</taxon>
        <taxon>Rhizobiaceae</taxon>
        <taxon>Hoeflea</taxon>
    </lineage>
</organism>
<keyword evidence="7" id="KW-0378">Hydrolase</keyword>
<dbReference type="NCBIfam" id="TIGR01892">
    <property type="entry name" value="AcOrn-deacetyl"/>
    <property type="match status" value="1"/>
</dbReference>
<dbReference type="Gene3D" id="3.30.70.360">
    <property type="match status" value="1"/>
</dbReference>
<accession>A0A1C1YUP9</accession>
<evidence type="ECO:0000256" key="9">
    <source>
        <dbReference type="ARBA" id="ARBA00023285"/>
    </source>
</evidence>
<evidence type="ECO:0000256" key="3">
    <source>
        <dbReference type="ARBA" id="ARBA00022490"/>
    </source>
</evidence>
<dbReference type="GO" id="GO:0006526">
    <property type="term" value="P:L-arginine biosynthetic process"/>
    <property type="evidence" value="ECO:0007669"/>
    <property type="project" value="UniProtKB-KW"/>
</dbReference>
<dbReference type="PROSITE" id="PS00759">
    <property type="entry name" value="ARGE_DAPE_CPG2_2"/>
    <property type="match status" value="1"/>
</dbReference>
<keyword evidence="4" id="KW-0055">Arginine biosynthesis</keyword>
<dbReference type="InterPro" id="IPR001261">
    <property type="entry name" value="ArgE/DapE_CS"/>
</dbReference>
<comment type="caution">
    <text evidence="11">The sequence shown here is derived from an EMBL/GenBank/DDBJ whole genome shotgun (WGS) entry which is preliminary data.</text>
</comment>
<keyword evidence="6" id="KW-0479">Metal-binding</keyword>
<name>A0A1C1YUP9_9HYPH</name>
<protein>
    <submittedName>
        <fullName evidence="11">Acetylornithine deacetylase</fullName>
    </submittedName>
</protein>
<dbReference type="Gene3D" id="3.40.630.10">
    <property type="entry name" value="Zn peptidases"/>
    <property type="match status" value="1"/>
</dbReference>
<dbReference type="Pfam" id="PF07687">
    <property type="entry name" value="M20_dimer"/>
    <property type="match status" value="1"/>
</dbReference>
<evidence type="ECO:0000256" key="4">
    <source>
        <dbReference type="ARBA" id="ARBA00022571"/>
    </source>
</evidence>
<reference evidence="11 12" key="1">
    <citation type="submission" date="2015-12" db="EMBL/GenBank/DDBJ databases">
        <authorList>
            <person name="Shamseldin A."/>
            <person name="Moawad H."/>
            <person name="Abd El-Rahim W.M."/>
            <person name="Sadowsky M.J."/>
        </authorList>
    </citation>
    <scope>NUCLEOTIDE SEQUENCE [LARGE SCALE GENOMIC DNA]</scope>
    <source>
        <strain evidence="11 12">JC234</strain>
    </source>
</reference>
<evidence type="ECO:0000256" key="8">
    <source>
        <dbReference type="ARBA" id="ARBA00022833"/>
    </source>
</evidence>
<evidence type="ECO:0000313" key="11">
    <source>
        <dbReference type="EMBL" id="OCW57157.1"/>
    </source>
</evidence>
<comment type="cofactor">
    <cofactor evidence="1">
        <name>Zn(2+)</name>
        <dbReference type="ChEBI" id="CHEBI:29105"/>
    </cofactor>
</comment>
<comment type="similarity">
    <text evidence="2">Belongs to the peptidase M20A family. ArgE subfamily.</text>
</comment>
<dbReference type="InterPro" id="IPR036264">
    <property type="entry name" value="Bact_exopeptidase_dim_dom"/>
</dbReference>
<keyword evidence="9" id="KW-0170">Cobalt</keyword>
<dbReference type="RefSeq" id="WP_066180565.1">
    <property type="nucleotide sequence ID" value="NZ_LQZT01000023.1"/>
</dbReference>
<keyword evidence="12" id="KW-1185">Reference proteome</keyword>
<dbReference type="SUPFAM" id="SSF53187">
    <property type="entry name" value="Zn-dependent exopeptidases"/>
    <property type="match status" value="1"/>
</dbReference>
<dbReference type="EMBL" id="LQZT01000023">
    <property type="protein sequence ID" value="OCW57157.1"/>
    <property type="molecule type" value="Genomic_DNA"/>
</dbReference>